<comment type="subcellular location">
    <subcellularLocation>
        <location evidence="1">Cell membrane</location>
        <topology evidence="1">Multi-pass membrane protein</topology>
    </subcellularLocation>
</comment>
<name>A0A446CB64_9BURK</name>
<dbReference type="Proteomes" id="UP000289184">
    <property type="component" value="Unassembled WGS sequence"/>
</dbReference>
<feature type="transmembrane region" description="Helical" evidence="7">
    <location>
        <begin position="387"/>
        <end position="409"/>
    </location>
</feature>
<feature type="transmembrane region" description="Helical" evidence="7">
    <location>
        <begin position="203"/>
        <end position="222"/>
    </location>
</feature>
<dbReference type="PANTHER" id="PTHR43045">
    <property type="entry name" value="SHIKIMATE TRANSPORTER"/>
    <property type="match status" value="1"/>
</dbReference>
<evidence type="ECO:0000256" key="7">
    <source>
        <dbReference type="SAM" id="Phobius"/>
    </source>
</evidence>
<feature type="transmembrane region" description="Helical" evidence="7">
    <location>
        <begin position="291"/>
        <end position="310"/>
    </location>
</feature>
<feature type="transmembrane region" description="Helical" evidence="7">
    <location>
        <begin position="415"/>
        <end position="436"/>
    </location>
</feature>
<dbReference type="EMBL" id="UFQB01000006">
    <property type="protein sequence ID" value="SSW65084.1"/>
    <property type="molecule type" value="Genomic_DNA"/>
</dbReference>
<feature type="transmembrane region" description="Helical" evidence="7">
    <location>
        <begin position="103"/>
        <end position="121"/>
    </location>
</feature>
<proteinExistence type="predicted"/>
<feature type="transmembrane region" description="Helical" evidence="7">
    <location>
        <begin position="71"/>
        <end position="91"/>
    </location>
</feature>
<feature type="transmembrane region" description="Helical" evidence="7">
    <location>
        <begin position="346"/>
        <end position="366"/>
    </location>
</feature>
<sequence>MSSTALNALDSLDSRDSKEALVPDAERRRALFGSAVGSTIEWYDYFLYGTMSSIIFAKQFFPSDNALVSQMLALATFALAFLIRPLGGVIFSHIGDRVGRKKTLAMTLSIMGLSTVLMGLLPNYAQIGLAAPILLTLLRLLQGLALGGEWGGGVLLAVEYSPRNKRGFYGAVPQTGAVLGLALGNIITSMLSASMSEEAFLSWGWRIPFVGSIVLVMIGMWIRNAVGETPSFKKIQATRSSARIPLKETLQHHWREVLIAIGAKVIETSTFFLYATFTISYMMDHGFARSTILNIVLVCALIAFPFMLFFGHLSDRIGRKKVFILGSLAFLAWIFPYFWLLDQKSVPAAALAIVVGLGIIWASYGAMIGTLLAEAFPASIRYTGMSLGYQIGAALVGGPMPLIATALIAYFSGSYVPVVLFLAVCALVSIVAVAMARDRSGQPLDD</sequence>
<dbReference type="InterPro" id="IPR011701">
    <property type="entry name" value="MFS"/>
</dbReference>
<feature type="domain" description="Major facilitator superfamily (MFS) profile" evidence="8">
    <location>
        <begin position="30"/>
        <end position="441"/>
    </location>
</feature>
<keyword evidence="3" id="KW-1003">Cell membrane</keyword>
<dbReference type="SUPFAM" id="SSF103473">
    <property type="entry name" value="MFS general substrate transporter"/>
    <property type="match status" value="1"/>
</dbReference>
<organism evidence="9 10">
    <name type="scientific">Achromobacter agilis</name>
    <dbReference type="NCBI Taxonomy" id="1353888"/>
    <lineage>
        <taxon>Bacteria</taxon>
        <taxon>Pseudomonadati</taxon>
        <taxon>Pseudomonadota</taxon>
        <taxon>Betaproteobacteria</taxon>
        <taxon>Burkholderiales</taxon>
        <taxon>Alcaligenaceae</taxon>
        <taxon>Achromobacter</taxon>
    </lineage>
</organism>
<evidence type="ECO:0000256" key="3">
    <source>
        <dbReference type="ARBA" id="ARBA00022475"/>
    </source>
</evidence>
<evidence type="ECO:0000256" key="4">
    <source>
        <dbReference type="ARBA" id="ARBA00022692"/>
    </source>
</evidence>
<dbReference type="FunFam" id="1.20.1250.20:FF:000001">
    <property type="entry name" value="Dicarboxylate MFS transporter"/>
    <property type="match status" value="1"/>
</dbReference>
<dbReference type="InterPro" id="IPR005829">
    <property type="entry name" value="Sugar_transporter_CS"/>
</dbReference>
<evidence type="ECO:0000313" key="9">
    <source>
        <dbReference type="EMBL" id="SSW65084.1"/>
    </source>
</evidence>
<evidence type="ECO:0000256" key="6">
    <source>
        <dbReference type="ARBA" id="ARBA00023136"/>
    </source>
</evidence>
<dbReference type="PROSITE" id="PS00217">
    <property type="entry name" value="SUGAR_TRANSPORT_2"/>
    <property type="match status" value="1"/>
</dbReference>
<dbReference type="PROSITE" id="PS50850">
    <property type="entry name" value="MFS"/>
    <property type="match status" value="1"/>
</dbReference>
<dbReference type="GO" id="GO:0022857">
    <property type="term" value="F:transmembrane transporter activity"/>
    <property type="evidence" value="ECO:0007669"/>
    <property type="project" value="InterPro"/>
</dbReference>
<feature type="transmembrane region" description="Helical" evidence="7">
    <location>
        <begin position="168"/>
        <end position="191"/>
    </location>
</feature>
<evidence type="ECO:0000313" key="10">
    <source>
        <dbReference type="Proteomes" id="UP000289184"/>
    </source>
</evidence>
<dbReference type="InterPro" id="IPR036259">
    <property type="entry name" value="MFS_trans_sf"/>
</dbReference>
<evidence type="ECO:0000256" key="5">
    <source>
        <dbReference type="ARBA" id="ARBA00022989"/>
    </source>
</evidence>
<evidence type="ECO:0000256" key="1">
    <source>
        <dbReference type="ARBA" id="ARBA00004651"/>
    </source>
</evidence>
<evidence type="ECO:0000259" key="8">
    <source>
        <dbReference type="PROSITE" id="PS50850"/>
    </source>
</evidence>
<dbReference type="OrthoDB" id="6766492at2"/>
<evidence type="ECO:0000256" key="2">
    <source>
        <dbReference type="ARBA" id="ARBA00022448"/>
    </source>
</evidence>
<dbReference type="Pfam" id="PF07690">
    <property type="entry name" value="MFS_1"/>
    <property type="match status" value="1"/>
</dbReference>
<feature type="transmembrane region" description="Helical" evidence="7">
    <location>
        <begin position="257"/>
        <end position="279"/>
    </location>
</feature>
<protein>
    <submittedName>
        <fullName evidence="9">Proline/betaine transporter</fullName>
    </submittedName>
</protein>
<dbReference type="InterPro" id="IPR020846">
    <property type="entry name" value="MFS_dom"/>
</dbReference>
<feature type="transmembrane region" description="Helical" evidence="7">
    <location>
        <begin position="322"/>
        <end position="340"/>
    </location>
</feature>
<dbReference type="PANTHER" id="PTHR43045:SF1">
    <property type="entry name" value="SHIKIMATE TRANSPORTER"/>
    <property type="match status" value="1"/>
</dbReference>
<dbReference type="Gene3D" id="1.20.1250.20">
    <property type="entry name" value="MFS general substrate transporter like domains"/>
    <property type="match status" value="2"/>
</dbReference>
<accession>A0A446CB64</accession>
<keyword evidence="2" id="KW-0813">Transport</keyword>
<dbReference type="AlphaFoldDB" id="A0A446CB64"/>
<reference evidence="9 10" key="1">
    <citation type="submission" date="2018-07" db="EMBL/GenBank/DDBJ databases">
        <authorList>
            <person name="Peeters C."/>
        </authorList>
    </citation>
    <scope>NUCLEOTIDE SEQUENCE [LARGE SCALE GENOMIC DNA]</scope>
    <source>
        <strain evidence="9 10">LMG 3411</strain>
    </source>
</reference>
<keyword evidence="5 7" id="KW-1133">Transmembrane helix</keyword>
<gene>
    <name evidence="9" type="primary">proP_6</name>
    <name evidence="9" type="ORF">AGI3411_01969</name>
</gene>
<keyword evidence="6 7" id="KW-0472">Membrane</keyword>
<keyword evidence="4 7" id="KW-0812">Transmembrane</keyword>
<dbReference type="GO" id="GO:0005886">
    <property type="term" value="C:plasma membrane"/>
    <property type="evidence" value="ECO:0007669"/>
    <property type="project" value="UniProtKB-SubCell"/>
</dbReference>
<dbReference type="CDD" id="cd17369">
    <property type="entry name" value="MFS_ShiA_like"/>
    <property type="match status" value="1"/>
</dbReference>
<keyword evidence="10" id="KW-1185">Reference proteome</keyword>
<dbReference type="RefSeq" id="WP_129527195.1">
    <property type="nucleotide sequence ID" value="NZ_UFQB01000006.1"/>
</dbReference>